<dbReference type="InterPro" id="IPR036236">
    <property type="entry name" value="Znf_C2H2_sf"/>
</dbReference>
<dbReference type="SUPFAM" id="SSF57667">
    <property type="entry name" value="beta-beta-alpha zinc fingers"/>
    <property type="match status" value="2"/>
</dbReference>
<dbReference type="InterPro" id="IPR013087">
    <property type="entry name" value="Znf_C2H2_type"/>
</dbReference>
<dbReference type="Pfam" id="PF00096">
    <property type="entry name" value="zf-C2H2"/>
    <property type="match status" value="1"/>
</dbReference>
<proteinExistence type="predicted"/>
<comment type="caution">
    <text evidence="7">The sequence shown here is derived from an EMBL/GenBank/DDBJ whole genome shotgun (WGS) entry which is preliminary data.</text>
</comment>
<keyword evidence="1" id="KW-0479">Metal-binding</keyword>
<evidence type="ECO:0000256" key="4">
    <source>
        <dbReference type="ARBA" id="ARBA00022833"/>
    </source>
</evidence>
<feature type="domain" description="C2H2-type" evidence="6">
    <location>
        <begin position="200"/>
        <end position="227"/>
    </location>
</feature>
<dbReference type="PROSITE" id="PS50157">
    <property type="entry name" value="ZINC_FINGER_C2H2_2"/>
    <property type="match status" value="5"/>
</dbReference>
<evidence type="ECO:0000259" key="6">
    <source>
        <dbReference type="PROSITE" id="PS50157"/>
    </source>
</evidence>
<dbReference type="Proteomes" id="UP001201812">
    <property type="component" value="Unassembled WGS sequence"/>
</dbReference>
<dbReference type="PANTHER" id="PTHR24409">
    <property type="entry name" value="ZINC FINGER PROTEIN 142"/>
    <property type="match status" value="1"/>
</dbReference>
<evidence type="ECO:0000313" key="8">
    <source>
        <dbReference type="Proteomes" id="UP001201812"/>
    </source>
</evidence>
<dbReference type="Gene3D" id="3.30.160.60">
    <property type="entry name" value="Classic Zinc Finger"/>
    <property type="match status" value="4"/>
</dbReference>
<feature type="domain" description="C2H2-type" evidence="6">
    <location>
        <begin position="255"/>
        <end position="282"/>
    </location>
</feature>
<dbReference type="GO" id="GO:0005634">
    <property type="term" value="C:nucleus"/>
    <property type="evidence" value="ECO:0007669"/>
    <property type="project" value="TreeGrafter"/>
</dbReference>
<keyword evidence="3 5" id="KW-0863">Zinc-finger</keyword>
<dbReference type="SMART" id="SM00355">
    <property type="entry name" value="ZnF_C2H2"/>
    <property type="match status" value="9"/>
</dbReference>
<evidence type="ECO:0000256" key="2">
    <source>
        <dbReference type="ARBA" id="ARBA00022737"/>
    </source>
</evidence>
<name>A0AAD4MZ84_9BILA</name>
<gene>
    <name evidence="7" type="ORF">DdX_10334</name>
</gene>
<evidence type="ECO:0000256" key="5">
    <source>
        <dbReference type="PROSITE-ProRule" id="PRU00042"/>
    </source>
</evidence>
<dbReference type="GO" id="GO:0000977">
    <property type="term" value="F:RNA polymerase II transcription regulatory region sequence-specific DNA binding"/>
    <property type="evidence" value="ECO:0007669"/>
    <property type="project" value="TreeGrafter"/>
</dbReference>
<accession>A0AAD4MZ84</accession>
<dbReference type="GO" id="GO:0000981">
    <property type="term" value="F:DNA-binding transcription factor activity, RNA polymerase II-specific"/>
    <property type="evidence" value="ECO:0007669"/>
    <property type="project" value="TreeGrafter"/>
</dbReference>
<keyword evidence="2" id="KW-0677">Repeat</keyword>
<dbReference type="AlphaFoldDB" id="A0AAD4MZ84"/>
<keyword evidence="8" id="KW-1185">Reference proteome</keyword>
<dbReference type="PANTHER" id="PTHR24409:SF295">
    <property type="entry name" value="AZ2-RELATED"/>
    <property type="match status" value="1"/>
</dbReference>
<feature type="domain" description="C2H2-type" evidence="6">
    <location>
        <begin position="314"/>
        <end position="342"/>
    </location>
</feature>
<dbReference type="EMBL" id="JAKKPZ010000023">
    <property type="protein sequence ID" value="KAI1711088.1"/>
    <property type="molecule type" value="Genomic_DNA"/>
</dbReference>
<feature type="domain" description="C2H2-type" evidence="6">
    <location>
        <begin position="283"/>
        <end position="310"/>
    </location>
</feature>
<evidence type="ECO:0000256" key="1">
    <source>
        <dbReference type="ARBA" id="ARBA00022723"/>
    </source>
</evidence>
<protein>
    <submittedName>
        <fullName evidence="7">Histone H4 transcription factor</fullName>
    </submittedName>
</protein>
<dbReference type="FunFam" id="3.30.160.60:FF:000100">
    <property type="entry name" value="Zinc finger 45-like"/>
    <property type="match status" value="1"/>
</dbReference>
<reference evidence="7" key="1">
    <citation type="submission" date="2022-01" db="EMBL/GenBank/DDBJ databases">
        <title>Genome Sequence Resource for Two Populations of Ditylenchus destructor, the Migratory Endoparasitic Phytonematode.</title>
        <authorList>
            <person name="Zhang H."/>
            <person name="Lin R."/>
            <person name="Xie B."/>
        </authorList>
    </citation>
    <scope>NUCLEOTIDE SEQUENCE</scope>
    <source>
        <strain evidence="7">BazhouSP</strain>
    </source>
</reference>
<evidence type="ECO:0000313" key="7">
    <source>
        <dbReference type="EMBL" id="KAI1711088.1"/>
    </source>
</evidence>
<keyword evidence="4" id="KW-0862">Zinc</keyword>
<feature type="domain" description="C2H2-type" evidence="6">
    <location>
        <begin position="165"/>
        <end position="195"/>
    </location>
</feature>
<dbReference type="PROSITE" id="PS00028">
    <property type="entry name" value="ZINC_FINGER_C2H2_1"/>
    <property type="match status" value="5"/>
</dbReference>
<dbReference type="GO" id="GO:0008270">
    <property type="term" value="F:zinc ion binding"/>
    <property type="evidence" value="ECO:0007669"/>
    <property type="project" value="UniProtKB-KW"/>
</dbReference>
<organism evidence="7 8">
    <name type="scientific">Ditylenchus destructor</name>
    <dbReference type="NCBI Taxonomy" id="166010"/>
    <lineage>
        <taxon>Eukaryota</taxon>
        <taxon>Metazoa</taxon>
        <taxon>Ecdysozoa</taxon>
        <taxon>Nematoda</taxon>
        <taxon>Chromadorea</taxon>
        <taxon>Rhabditida</taxon>
        <taxon>Tylenchina</taxon>
        <taxon>Tylenchomorpha</taxon>
        <taxon>Sphaerularioidea</taxon>
        <taxon>Anguinidae</taxon>
        <taxon>Anguininae</taxon>
        <taxon>Ditylenchus</taxon>
    </lineage>
</organism>
<sequence length="391" mass="45021">MWVEKNFTAIADHDPAGHTFKFYYRCQWIGCEANCGVEIEALEDHIEYHFSTFVAQSGLNGHWVCRIRGCEIAVTSADELSRHLKMHTFHAQKQYNGIIAVNTKFPELHSCNFPSSSRLVYQGDALICEWDGCLQNFVDINEYVHHLSAHIDMLDVSHRNEEMLYCCLWGNDCDAVIRSKATLKTHVQHHSGDKMCDPAFFCYFCQKSFKTARLLKAHCQRHVRKYKCTLCSIILDSTFDLRRHMAAVHAKIQNYFCVQCSKGFFQKSDLNKHMTVHSQGSAFECSTCQSKFKWEKQLRQHVKTHDKDYIESPYLCHLCGSKYRRGSALSKHFFANHKLNVPDGFSRFQYKKCSDGMFRLQTKRCLGRNLVVEQGLGGSSTEGAQFVGSNE</sequence>
<evidence type="ECO:0000256" key="3">
    <source>
        <dbReference type="ARBA" id="ARBA00022771"/>
    </source>
</evidence>